<dbReference type="AlphaFoldDB" id="A0A1M6GXZ3"/>
<keyword evidence="3" id="KW-1185">Reference proteome</keyword>
<dbReference type="Pfam" id="PF01593">
    <property type="entry name" value="Amino_oxidase"/>
    <property type="match status" value="1"/>
</dbReference>
<dbReference type="Gene3D" id="3.50.50.60">
    <property type="entry name" value="FAD/NAD(P)-binding domain"/>
    <property type="match status" value="1"/>
</dbReference>
<feature type="domain" description="Amine oxidase" evidence="1">
    <location>
        <begin position="12"/>
        <end position="431"/>
    </location>
</feature>
<name>A0A1M6GXZ3_9FIRM</name>
<gene>
    <name evidence="2" type="ORF">SAMN05444373_102727</name>
</gene>
<dbReference type="InterPro" id="IPR036188">
    <property type="entry name" value="FAD/NAD-bd_sf"/>
</dbReference>
<dbReference type="GO" id="GO:0016491">
    <property type="term" value="F:oxidoreductase activity"/>
    <property type="evidence" value="ECO:0007669"/>
    <property type="project" value="InterPro"/>
</dbReference>
<evidence type="ECO:0000313" key="2">
    <source>
        <dbReference type="EMBL" id="SHJ14735.1"/>
    </source>
</evidence>
<dbReference type="RefSeq" id="WP_149678852.1">
    <property type="nucleotide sequence ID" value="NZ_FQZP01000027.1"/>
</dbReference>
<dbReference type="OrthoDB" id="9804542at2"/>
<protein>
    <submittedName>
        <fullName evidence="2">Protoporphyrinogen oxidase</fullName>
    </submittedName>
</protein>
<reference evidence="2 3" key="1">
    <citation type="submission" date="2016-11" db="EMBL/GenBank/DDBJ databases">
        <authorList>
            <person name="Varghese N."/>
            <person name="Submissions S."/>
        </authorList>
    </citation>
    <scope>NUCLEOTIDE SEQUENCE [LARGE SCALE GENOMIC DNA]</scope>
    <source>
        <strain evidence="2 3">DSM 19027</strain>
    </source>
</reference>
<dbReference type="InterPro" id="IPR002937">
    <property type="entry name" value="Amino_oxidase"/>
</dbReference>
<organism evidence="2 3">
    <name type="scientific">Thermoclostridium caenicola</name>
    <dbReference type="NCBI Taxonomy" id="659425"/>
    <lineage>
        <taxon>Bacteria</taxon>
        <taxon>Bacillati</taxon>
        <taxon>Bacillota</taxon>
        <taxon>Clostridia</taxon>
        <taxon>Eubacteriales</taxon>
        <taxon>Oscillospiraceae</taxon>
        <taxon>Thermoclostridium</taxon>
    </lineage>
</organism>
<dbReference type="InterPro" id="IPR050464">
    <property type="entry name" value="Zeta_carotene_desat/Oxidored"/>
</dbReference>
<proteinExistence type="predicted"/>
<dbReference type="PANTHER" id="PTHR42923:SF46">
    <property type="entry name" value="AMINE OXIDASE"/>
    <property type="match status" value="1"/>
</dbReference>
<dbReference type="Proteomes" id="UP000324781">
    <property type="component" value="Unassembled WGS sequence"/>
</dbReference>
<dbReference type="PANTHER" id="PTHR42923">
    <property type="entry name" value="PROTOPORPHYRINOGEN OXIDASE"/>
    <property type="match status" value="1"/>
</dbReference>
<sequence>MSSCVGIIGGGLTGLTAAYRLVKKGVSVTVFEQAAEPGGLAASMDLGTVSLERFYHHIFTSDKYLLDLCRELGLDSLVGWFEPRNAIFIDNRLYPFTSPMDLLRFTPMSLASRIRTGLLTLASRFVRDYKPFESQTAKDWLIKRAGEQSYRKVWEPLLASKFDRDADLVSAVWIWNKFKLRGASRGRNINREKLGYMKGGFAQLISKLSEEITEAGGIIRLNCPISGIRCLPDGGFSLDGCPDGEKFDRALFTGSPQQLAALDTPLDAGQRRMMSELKAKANLCLNLELDRPLSDYYWITVAQRDIPFVLIIEHTNLVGMDNYPSHVVYLSRYVDQQDAIWQKSDHEIEAIFLDGLSRVFPGFDRAWIKRSTLSRAPYAQPVITRHYSRLVPSIKTAVDGLYLASMAQIYPEDRGMNYAVRLGTTVADEILREL</sequence>
<evidence type="ECO:0000313" key="3">
    <source>
        <dbReference type="Proteomes" id="UP000324781"/>
    </source>
</evidence>
<dbReference type="EMBL" id="FQZP01000027">
    <property type="protein sequence ID" value="SHJ14735.1"/>
    <property type="molecule type" value="Genomic_DNA"/>
</dbReference>
<evidence type="ECO:0000259" key="1">
    <source>
        <dbReference type="Pfam" id="PF01593"/>
    </source>
</evidence>
<dbReference type="PRINTS" id="PR00419">
    <property type="entry name" value="ADXRDTASE"/>
</dbReference>
<dbReference type="NCBIfam" id="NF005560">
    <property type="entry name" value="PRK07233.1"/>
    <property type="match status" value="1"/>
</dbReference>
<accession>A0A1M6GXZ3</accession>
<dbReference type="SUPFAM" id="SSF51905">
    <property type="entry name" value="FAD/NAD(P)-binding domain"/>
    <property type="match status" value="1"/>
</dbReference>